<dbReference type="SUPFAM" id="SSF81901">
    <property type="entry name" value="HCP-like"/>
    <property type="match status" value="1"/>
</dbReference>
<dbReference type="InterPro" id="IPR011990">
    <property type="entry name" value="TPR-like_helical_dom_sf"/>
</dbReference>
<dbReference type="InterPro" id="IPR006597">
    <property type="entry name" value="Sel1-like"/>
</dbReference>
<dbReference type="PANTHER" id="PTHR11102">
    <property type="entry name" value="SEL-1-LIKE PROTEIN"/>
    <property type="match status" value="1"/>
</dbReference>
<dbReference type="SMART" id="SM00671">
    <property type="entry name" value="SEL1"/>
    <property type="match status" value="5"/>
</dbReference>
<dbReference type="Pfam" id="PF08238">
    <property type="entry name" value="Sel1"/>
    <property type="match status" value="5"/>
</dbReference>
<comment type="caution">
    <text evidence="2">The sequence shown here is derived from an EMBL/GenBank/DDBJ whole genome shotgun (WGS) entry which is preliminary data.</text>
</comment>
<protein>
    <submittedName>
        <fullName evidence="2">Sel1 repeat family protein</fullName>
    </submittedName>
</protein>
<accession>A0A7C1T334</accession>
<evidence type="ECO:0000256" key="1">
    <source>
        <dbReference type="SAM" id="Phobius"/>
    </source>
</evidence>
<dbReference type="Gene3D" id="1.25.40.10">
    <property type="entry name" value="Tetratricopeptide repeat domain"/>
    <property type="match status" value="2"/>
</dbReference>
<keyword evidence="1" id="KW-0472">Membrane</keyword>
<gene>
    <name evidence="2" type="ORF">ENP70_11545</name>
</gene>
<reference evidence="2" key="1">
    <citation type="journal article" date="2020" name="mSystems">
        <title>Genome- and Community-Level Interaction Insights into Carbon Utilization and Element Cycling Functions of Hydrothermarchaeota in Hydrothermal Sediment.</title>
        <authorList>
            <person name="Zhou Z."/>
            <person name="Liu Y."/>
            <person name="Xu W."/>
            <person name="Pan J."/>
            <person name="Luo Z.H."/>
            <person name="Li M."/>
        </authorList>
    </citation>
    <scope>NUCLEOTIDE SEQUENCE [LARGE SCALE GENOMIC DNA]</scope>
    <source>
        <strain evidence="2">SpSt-243</strain>
    </source>
</reference>
<dbReference type="PANTHER" id="PTHR11102:SF160">
    <property type="entry name" value="ERAD-ASSOCIATED E3 UBIQUITIN-PROTEIN LIGASE COMPONENT HRD3"/>
    <property type="match status" value="1"/>
</dbReference>
<proteinExistence type="predicted"/>
<name>A0A7C1T334_9HYPH</name>
<organism evidence="2">
    <name type="scientific">Agrobacterium albertimagni</name>
    <dbReference type="NCBI Taxonomy" id="147266"/>
    <lineage>
        <taxon>Bacteria</taxon>
        <taxon>Pseudomonadati</taxon>
        <taxon>Pseudomonadota</taxon>
        <taxon>Alphaproteobacteria</taxon>
        <taxon>Hyphomicrobiales</taxon>
        <taxon>Rhizobiaceae</taxon>
        <taxon>Rhizobium/Agrobacterium group</taxon>
        <taxon>Agrobacterium</taxon>
    </lineage>
</organism>
<feature type="transmembrane region" description="Helical" evidence="1">
    <location>
        <begin position="12"/>
        <end position="31"/>
    </location>
</feature>
<dbReference type="InterPro" id="IPR050767">
    <property type="entry name" value="Sel1_AlgK"/>
</dbReference>
<keyword evidence="1" id="KW-1133">Transmembrane helix</keyword>
<dbReference type="AlphaFoldDB" id="A0A7C1T334"/>
<dbReference type="EMBL" id="DSKI01000591">
    <property type="protein sequence ID" value="HEB44301.1"/>
    <property type="molecule type" value="Genomic_DNA"/>
</dbReference>
<evidence type="ECO:0000313" key="2">
    <source>
        <dbReference type="EMBL" id="HEB44301.1"/>
    </source>
</evidence>
<sequence>MLRSSNRADVEVVVRFSHALVAGLVALAVPFQAVADVAKGIGLLEQGDIQGSVKEFQAAFEASEPDGAFYIGRLFELGLGTELDMGRAVELYAAAASRGSALARNRLGLMHLNGEFVLQDYGRAAELICAAADQGDANGQFNCGLLYLEGKGVERNAGQAVTLWKEAAGSRHVAAINFLGQAYRDGTGVDRDEALAFAQFSITASAGNPLGLYEVAKASARGLGTGKDPVKAHAYANLAAVRGMTDAAALRDEIAATLAPQDLAQAQAMAREWKAVPLTPAQ</sequence>
<keyword evidence="1" id="KW-0812">Transmembrane</keyword>